<organism evidence="2 3">
    <name type="scientific">Actinocrispum wychmicini</name>
    <dbReference type="NCBI Taxonomy" id="1213861"/>
    <lineage>
        <taxon>Bacteria</taxon>
        <taxon>Bacillati</taxon>
        <taxon>Actinomycetota</taxon>
        <taxon>Actinomycetes</taxon>
        <taxon>Pseudonocardiales</taxon>
        <taxon>Pseudonocardiaceae</taxon>
        <taxon>Actinocrispum</taxon>
    </lineage>
</organism>
<proteinExistence type="predicted"/>
<dbReference type="PROSITE" id="PS50075">
    <property type="entry name" value="CARRIER"/>
    <property type="match status" value="1"/>
</dbReference>
<protein>
    <submittedName>
        <fullName evidence="2">Acyl carrier protein</fullName>
    </submittedName>
</protein>
<keyword evidence="3" id="KW-1185">Reference proteome</keyword>
<sequence>MTEQVTRTATPLTVGEVQEWLVGKIAHRLAAEPHEVDVHQYFDEFDLDSTEALVLAGELENWLGFELETTALWYHPTIADLSAWIVSVQERANAG</sequence>
<dbReference type="InterPro" id="IPR036736">
    <property type="entry name" value="ACP-like_sf"/>
</dbReference>
<dbReference type="SUPFAM" id="SSF47336">
    <property type="entry name" value="ACP-like"/>
    <property type="match status" value="1"/>
</dbReference>
<dbReference type="OrthoDB" id="9023404at2"/>
<dbReference type="EMBL" id="SLWS01000003">
    <property type="protein sequence ID" value="TCO60624.1"/>
    <property type="molecule type" value="Genomic_DNA"/>
</dbReference>
<name>A0A4R2JMU8_9PSEU</name>
<dbReference type="InterPro" id="IPR009081">
    <property type="entry name" value="PP-bd_ACP"/>
</dbReference>
<dbReference type="Pfam" id="PF00550">
    <property type="entry name" value="PP-binding"/>
    <property type="match status" value="1"/>
</dbReference>
<gene>
    <name evidence="2" type="ORF">EV192_103199</name>
</gene>
<dbReference type="RefSeq" id="WP_132115755.1">
    <property type="nucleotide sequence ID" value="NZ_SLWS01000003.1"/>
</dbReference>
<feature type="domain" description="Carrier" evidence="1">
    <location>
        <begin position="12"/>
        <end position="89"/>
    </location>
</feature>
<evidence type="ECO:0000259" key="1">
    <source>
        <dbReference type="PROSITE" id="PS50075"/>
    </source>
</evidence>
<reference evidence="2 3" key="1">
    <citation type="submission" date="2019-03" db="EMBL/GenBank/DDBJ databases">
        <title>Genomic Encyclopedia of Type Strains, Phase IV (KMG-IV): sequencing the most valuable type-strain genomes for metagenomic binning, comparative biology and taxonomic classification.</title>
        <authorList>
            <person name="Goeker M."/>
        </authorList>
    </citation>
    <scope>NUCLEOTIDE SEQUENCE [LARGE SCALE GENOMIC DNA]</scope>
    <source>
        <strain evidence="2 3">DSM 45934</strain>
    </source>
</reference>
<dbReference type="Proteomes" id="UP000295680">
    <property type="component" value="Unassembled WGS sequence"/>
</dbReference>
<dbReference type="Gene3D" id="1.10.1200.10">
    <property type="entry name" value="ACP-like"/>
    <property type="match status" value="1"/>
</dbReference>
<comment type="caution">
    <text evidence="2">The sequence shown here is derived from an EMBL/GenBank/DDBJ whole genome shotgun (WGS) entry which is preliminary data.</text>
</comment>
<dbReference type="AlphaFoldDB" id="A0A4R2JMU8"/>
<evidence type="ECO:0000313" key="3">
    <source>
        <dbReference type="Proteomes" id="UP000295680"/>
    </source>
</evidence>
<evidence type="ECO:0000313" key="2">
    <source>
        <dbReference type="EMBL" id="TCO60624.1"/>
    </source>
</evidence>
<accession>A0A4R2JMU8</accession>